<dbReference type="PANTHER" id="PTHR43808">
    <property type="entry name" value="ACETYLORNITHINE DEACETYLASE"/>
    <property type="match status" value="1"/>
</dbReference>
<feature type="domain" description="Peptidase M20 dimerisation" evidence="3">
    <location>
        <begin position="180"/>
        <end position="268"/>
    </location>
</feature>
<dbReference type="SUPFAM" id="SSF55031">
    <property type="entry name" value="Bacterial exopeptidase dimerisation domain"/>
    <property type="match status" value="1"/>
</dbReference>
<proteinExistence type="predicted"/>
<dbReference type="Gene3D" id="3.30.70.360">
    <property type="match status" value="1"/>
</dbReference>
<dbReference type="Pfam" id="PF07687">
    <property type="entry name" value="M20_dimer"/>
    <property type="match status" value="1"/>
</dbReference>
<evidence type="ECO:0000256" key="2">
    <source>
        <dbReference type="ARBA" id="ARBA00022801"/>
    </source>
</evidence>
<dbReference type="Pfam" id="PF01546">
    <property type="entry name" value="Peptidase_M20"/>
    <property type="match status" value="1"/>
</dbReference>
<dbReference type="InterPro" id="IPR011650">
    <property type="entry name" value="Peptidase_M20_dimer"/>
</dbReference>
<gene>
    <name evidence="4" type="ORF">WMO29_11010</name>
</gene>
<organism evidence="4 5">
    <name type="scientific">Laedolimicola intestinihominis</name>
    <dbReference type="NCBI Taxonomy" id="3133166"/>
    <lineage>
        <taxon>Bacteria</taxon>
        <taxon>Bacillati</taxon>
        <taxon>Bacillota</taxon>
        <taxon>Clostridia</taxon>
        <taxon>Lachnospirales</taxon>
        <taxon>Lachnospiraceae</taxon>
        <taxon>Laedolimicola</taxon>
    </lineage>
</organism>
<dbReference type="InterPro" id="IPR050072">
    <property type="entry name" value="Peptidase_M20A"/>
</dbReference>
<evidence type="ECO:0000313" key="5">
    <source>
        <dbReference type="Proteomes" id="UP001438008"/>
    </source>
</evidence>
<comment type="caution">
    <text evidence="4">The sequence shown here is derived from an EMBL/GenBank/DDBJ whole genome shotgun (WGS) entry which is preliminary data.</text>
</comment>
<keyword evidence="5" id="KW-1185">Reference proteome</keyword>
<name>A0ABV1FIY0_9FIRM</name>
<evidence type="ECO:0000259" key="3">
    <source>
        <dbReference type="Pfam" id="PF07687"/>
    </source>
</evidence>
<evidence type="ECO:0000256" key="1">
    <source>
        <dbReference type="ARBA" id="ARBA00022723"/>
    </source>
</evidence>
<reference evidence="4 5" key="1">
    <citation type="submission" date="2024-03" db="EMBL/GenBank/DDBJ databases">
        <title>Human intestinal bacterial collection.</title>
        <authorList>
            <person name="Pauvert C."/>
            <person name="Hitch T.C.A."/>
            <person name="Clavel T."/>
        </authorList>
    </citation>
    <scope>NUCLEOTIDE SEQUENCE [LARGE SCALE GENOMIC DNA]</scope>
    <source>
        <strain evidence="4 5">CLA-AA-H132</strain>
    </source>
</reference>
<keyword evidence="1" id="KW-0479">Metal-binding</keyword>
<evidence type="ECO:0000313" key="4">
    <source>
        <dbReference type="EMBL" id="MEQ2473011.1"/>
    </source>
</evidence>
<keyword evidence="2" id="KW-0378">Hydrolase</keyword>
<dbReference type="InterPro" id="IPR002933">
    <property type="entry name" value="Peptidase_M20"/>
</dbReference>
<dbReference type="InterPro" id="IPR036264">
    <property type="entry name" value="Bact_exopeptidase_dim_dom"/>
</dbReference>
<dbReference type="Proteomes" id="UP001438008">
    <property type="component" value="Unassembled WGS sequence"/>
</dbReference>
<dbReference type="EMBL" id="JBBMFE010000010">
    <property type="protein sequence ID" value="MEQ2473011.1"/>
    <property type="molecule type" value="Genomic_DNA"/>
</dbReference>
<dbReference type="PANTHER" id="PTHR43808:SF17">
    <property type="entry name" value="PEPTIDASE M20"/>
    <property type="match status" value="1"/>
</dbReference>
<accession>A0ABV1FIY0</accession>
<protein>
    <submittedName>
        <fullName evidence="4">M20/M25/M40 family metallo-hydrolase</fullName>
    </submittedName>
</protein>
<dbReference type="Gene3D" id="3.40.630.10">
    <property type="entry name" value="Zn peptidases"/>
    <property type="match status" value="1"/>
</dbReference>
<dbReference type="SUPFAM" id="SSF53187">
    <property type="entry name" value="Zn-dependent exopeptidases"/>
    <property type="match status" value="1"/>
</dbReference>
<dbReference type="RefSeq" id="WP_349164808.1">
    <property type="nucleotide sequence ID" value="NZ_JBBMFE010000010.1"/>
</dbReference>
<sequence length="375" mass="41699">MALSKKMMDYVCNTAQEAMELLTTLAKIPAPSNHEEKRAEFCRDWFLKAGAKDVYIDDALNVVCKLGECNDEVDVFMAHSDVVFPDLEELPLSVTEERICCPGIGDNTTSIIALLMAARYAISEQLQPRRSGLLIVINSGEEGLGNLKGSRKIMEDYGDRIHHFYTIDGWNGKMINIAVGSRRFRVTIETEGGHSYNAFGNRNAIAYMASMIDALYTIKPPTGTSYNVGVIQGGTSVNTIAQKAEMLYEFRSDRMDAMEQMQAHFDACVSFYRQKGVRIEVEVLGERPCTGDVDAVEQQKMMDKANQAYQDYFGCEAQFGSGSTDCNIPLSRGIPSLCLACYNGEGAHSREEYVLIDSLLPGRKLVMDIMMSYFA</sequence>